<dbReference type="Proteomes" id="UP001642487">
    <property type="component" value="Chromosome 1"/>
</dbReference>
<keyword evidence="2" id="KW-1185">Reference proteome</keyword>
<evidence type="ECO:0000313" key="2">
    <source>
        <dbReference type="Proteomes" id="UP001642487"/>
    </source>
</evidence>
<gene>
    <name evidence="1" type="ORF">CITCOLO1_LOCUS289</name>
</gene>
<organism evidence="1 2">
    <name type="scientific">Citrullus colocynthis</name>
    <name type="common">colocynth</name>
    <dbReference type="NCBI Taxonomy" id="252529"/>
    <lineage>
        <taxon>Eukaryota</taxon>
        <taxon>Viridiplantae</taxon>
        <taxon>Streptophyta</taxon>
        <taxon>Embryophyta</taxon>
        <taxon>Tracheophyta</taxon>
        <taxon>Spermatophyta</taxon>
        <taxon>Magnoliopsida</taxon>
        <taxon>eudicotyledons</taxon>
        <taxon>Gunneridae</taxon>
        <taxon>Pentapetalae</taxon>
        <taxon>rosids</taxon>
        <taxon>fabids</taxon>
        <taxon>Cucurbitales</taxon>
        <taxon>Cucurbitaceae</taxon>
        <taxon>Benincaseae</taxon>
        <taxon>Citrullus</taxon>
    </lineage>
</organism>
<evidence type="ECO:0000313" key="1">
    <source>
        <dbReference type="EMBL" id="CAK9308773.1"/>
    </source>
</evidence>
<accession>A0ABP0XKT9</accession>
<reference evidence="1 2" key="1">
    <citation type="submission" date="2024-03" db="EMBL/GenBank/DDBJ databases">
        <authorList>
            <person name="Gkanogiannis A."/>
            <person name="Becerra Lopez-Lavalle L."/>
        </authorList>
    </citation>
    <scope>NUCLEOTIDE SEQUENCE [LARGE SCALE GENOMIC DNA]</scope>
</reference>
<name>A0ABP0XKT9_9ROSI</name>
<proteinExistence type="predicted"/>
<sequence length="165" mass="17853">MKASLSRSWTSQALSLRAINAPPIFYKTAGFFGVRFTSTPSSYPSSAVYTVSPPVVLSLLSSAISLLHCFKFVKNVFRCIIILSPQCYTKHHTARNEPPIALINMLQFKADGCDKGFLVGSLPERVSNSLLASVSSILATEKSSGLLASPQAAFRIIFDGHQNLA</sequence>
<protein>
    <submittedName>
        <fullName evidence="1">Uncharacterized protein</fullName>
    </submittedName>
</protein>
<dbReference type="EMBL" id="OZ021735">
    <property type="protein sequence ID" value="CAK9308773.1"/>
    <property type="molecule type" value="Genomic_DNA"/>
</dbReference>